<protein>
    <submittedName>
        <fullName evidence="14">Neuroendocrine convertase 1</fullName>
    </submittedName>
</protein>
<keyword evidence="1" id="KW-0645">Protease</keyword>
<feature type="domain" description="P/Homo B" evidence="13">
    <location>
        <begin position="904"/>
        <end position="1049"/>
    </location>
</feature>
<dbReference type="SUPFAM" id="SSF49785">
    <property type="entry name" value="Galactose-binding domain-like"/>
    <property type="match status" value="1"/>
</dbReference>
<dbReference type="Pfam" id="PF01483">
    <property type="entry name" value="P_proprotein"/>
    <property type="match status" value="1"/>
</dbReference>
<dbReference type="GO" id="GO:0000139">
    <property type="term" value="C:Golgi membrane"/>
    <property type="evidence" value="ECO:0007669"/>
    <property type="project" value="TreeGrafter"/>
</dbReference>
<keyword evidence="8" id="KW-0862">Zinc</keyword>
<feature type="region of interest" description="Disordered" evidence="11">
    <location>
        <begin position="1060"/>
        <end position="1087"/>
    </location>
</feature>
<comment type="similarity">
    <text evidence="10">Belongs to the peptidase S8 family.</text>
</comment>
<comment type="caution">
    <text evidence="14">The sequence shown here is derived from an EMBL/GenBank/DDBJ whole genome shotgun (WGS) entry which is preliminary data.</text>
</comment>
<dbReference type="SUPFAM" id="SSF56219">
    <property type="entry name" value="DNase I-like"/>
    <property type="match status" value="1"/>
</dbReference>
<evidence type="ECO:0000259" key="12">
    <source>
        <dbReference type="PROSITE" id="PS50016"/>
    </source>
</evidence>
<reference evidence="15" key="1">
    <citation type="journal article" date="2017" name="bioRxiv">
        <title>Comparative analysis of the genomes of Stylophora pistillata and Acropora digitifera provides evidence for extensive differences between species of corals.</title>
        <authorList>
            <person name="Voolstra C.R."/>
            <person name="Li Y."/>
            <person name="Liew Y.J."/>
            <person name="Baumgarten S."/>
            <person name="Zoccola D."/>
            <person name="Flot J.-F."/>
            <person name="Tambutte S."/>
            <person name="Allemand D."/>
            <person name="Aranda M."/>
        </authorList>
    </citation>
    <scope>NUCLEOTIDE SEQUENCE [LARGE SCALE GENOMIC DNA]</scope>
</reference>
<dbReference type="InterPro" id="IPR036691">
    <property type="entry name" value="Endo/exonu/phosph_ase_sf"/>
</dbReference>
<dbReference type="SMART" id="SM00249">
    <property type="entry name" value="PHD"/>
    <property type="match status" value="1"/>
</dbReference>
<dbReference type="PROSITE" id="PS51892">
    <property type="entry name" value="SUBTILASE"/>
    <property type="match status" value="1"/>
</dbReference>
<evidence type="ECO:0000256" key="7">
    <source>
        <dbReference type="ARBA" id="ARBA00022825"/>
    </source>
</evidence>
<dbReference type="GO" id="GO:0004252">
    <property type="term" value="F:serine-type endopeptidase activity"/>
    <property type="evidence" value="ECO:0007669"/>
    <property type="project" value="InterPro"/>
</dbReference>
<dbReference type="SUPFAM" id="SSF52743">
    <property type="entry name" value="Subtilisin-like"/>
    <property type="match status" value="1"/>
</dbReference>
<feature type="domain" description="PHD-type" evidence="12">
    <location>
        <begin position="288"/>
        <end position="345"/>
    </location>
</feature>
<keyword evidence="5 9" id="KW-0863">Zinc-finger</keyword>
<dbReference type="InterPro" id="IPR001965">
    <property type="entry name" value="Znf_PHD"/>
</dbReference>
<dbReference type="Proteomes" id="UP000225706">
    <property type="component" value="Unassembled WGS sequence"/>
</dbReference>
<dbReference type="InterPro" id="IPR023827">
    <property type="entry name" value="Peptidase_S8_Asp-AS"/>
</dbReference>
<dbReference type="Gene3D" id="2.60.120.260">
    <property type="entry name" value="Galactose-binding domain-like"/>
    <property type="match status" value="1"/>
</dbReference>
<dbReference type="Gene3D" id="3.40.50.200">
    <property type="entry name" value="Peptidase S8/S53 domain"/>
    <property type="match status" value="1"/>
</dbReference>
<dbReference type="InterPro" id="IPR005135">
    <property type="entry name" value="Endo/exonuclease/phosphatase"/>
</dbReference>
<evidence type="ECO:0000256" key="9">
    <source>
        <dbReference type="PROSITE-ProRule" id="PRU00146"/>
    </source>
</evidence>
<keyword evidence="4" id="KW-0732">Signal</keyword>
<gene>
    <name evidence="14" type="primary">Pcsk1</name>
    <name evidence="14" type="ORF">AWC38_SpisGene13748</name>
</gene>
<proteinExistence type="inferred from homology"/>
<evidence type="ECO:0000256" key="1">
    <source>
        <dbReference type="ARBA" id="ARBA00022670"/>
    </source>
</evidence>
<dbReference type="GO" id="GO:0016485">
    <property type="term" value="P:protein processing"/>
    <property type="evidence" value="ECO:0007669"/>
    <property type="project" value="TreeGrafter"/>
</dbReference>
<keyword evidence="6" id="KW-0378">Hydrolase</keyword>
<dbReference type="PROSITE" id="PS50016">
    <property type="entry name" value="ZF_PHD_2"/>
    <property type="match status" value="1"/>
</dbReference>
<dbReference type="InterPro" id="IPR008979">
    <property type="entry name" value="Galactose-bd-like_sf"/>
</dbReference>
<keyword evidence="15" id="KW-1185">Reference proteome</keyword>
<dbReference type="InterPro" id="IPR000209">
    <property type="entry name" value="Peptidase_S8/S53_dom"/>
</dbReference>
<keyword evidence="2" id="KW-0165">Cleavage on pair of basic residues</keyword>
<keyword evidence="3" id="KW-0479">Metal-binding</keyword>
<comment type="caution">
    <text evidence="10">Lacks conserved residue(s) required for the propagation of feature annotation.</text>
</comment>
<evidence type="ECO:0000256" key="6">
    <source>
        <dbReference type="ARBA" id="ARBA00022801"/>
    </source>
</evidence>
<dbReference type="OrthoDB" id="300641at2759"/>
<evidence type="ECO:0000256" key="11">
    <source>
        <dbReference type="SAM" id="MobiDB-lite"/>
    </source>
</evidence>
<name>A0A2B4RYW0_STYPI</name>
<keyword evidence="7" id="KW-0720">Serine protease</keyword>
<dbReference type="InterPro" id="IPR019787">
    <property type="entry name" value="Znf_PHD-finger"/>
</dbReference>
<evidence type="ECO:0000256" key="8">
    <source>
        <dbReference type="ARBA" id="ARBA00022833"/>
    </source>
</evidence>
<dbReference type="GO" id="GO:0005802">
    <property type="term" value="C:trans-Golgi network"/>
    <property type="evidence" value="ECO:0007669"/>
    <property type="project" value="TreeGrafter"/>
</dbReference>
<dbReference type="InterPro" id="IPR013083">
    <property type="entry name" value="Znf_RING/FYVE/PHD"/>
</dbReference>
<evidence type="ECO:0000256" key="2">
    <source>
        <dbReference type="ARBA" id="ARBA00022685"/>
    </source>
</evidence>
<feature type="compositionally biased region" description="Low complexity" evidence="11">
    <location>
        <begin position="1060"/>
        <end position="1069"/>
    </location>
</feature>
<dbReference type="Gene3D" id="3.30.40.10">
    <property type="entry name" value="Zinc/RING finger domain, C3HC4 (zinc finger)"/>
    <property type="match status" value="1"/>
</dbReference>
<organism evidence="14 15">
    <name type="scientific">Stylophora pistillata</name>
    <name type="common">Smooth cauliflower coral</name>
    <dbReference type="NCBI Taxonomy" id="50429"/>
    <lineage>
        <taxon>Eukaryota</taxon>
        <taxon>Metazoa</taxon>
        <taxon>Cnidaria</taxon>
        <taxon>Anthozoa</taxon>
        <taxon>Hexacorallia</taxon>
        <taxon>Scleractinia</taxon>
        <taxon>Astrocoeniina</taxon>
        <taxon>Pocilloporidae</taxon>
        <taxon>Stylophora</taxon>
    </lineage>
</organism>
<dbReference type="Pfam" id="PF03372">
    <property type="entry name" value="Exo_endo_phos"/>
    <property type="match status" value="1"/>
</dbReference>
<evidence type="ECO:0000256" key="10">
    <source>
        <dbReference type="PROSITE-ProRule" id="PRU01240"/>
    </source>
</evidence>
<sequence length="1099" mass="123212">MRPLTLRRSTGNSSPTELAQVLLDTTTPRALRKPERPKSSLAPTYNIIPVWKAGYTGKGILVAVVDDGIDGSHPDLRENYNLKASYDYLDSKPAQFGNKVPGHGNRCAGIIAGVANKLCGVGLAYNAKIAGVRLFGPGETTTDALEAKALVHEQGSVDIYSNSWGPESRGFEIKGPGLLTIKAMEYGIDRGRGGLGAIYTFAVGNGGRLDSCAYNGYVNSIYTIAITGVNQDGSKPVYAEECAGIMATAYSKDSRKNSGNVVSTFQAQRLLISGDVSPNSSPRRKSTKYPCGECSKSVRSNQDAILCSECNTWSHARCLNMSNWTLQYYLNNPSVDWICSFCALPKFSDSFFSTLNSSTHACDTELDLSSQPSDMKLIRNENRKEYIIANLNVNSLPSKFEEIKEWLPNRAFDILSIQETKIDRSFPNSQFHVNGYKLFGRDRTKGLAVFIRDNIAATSKKSITTSVESLLFDLHIGQRRFALVSAYKPPSVNNATFRTELTSVLDQATSLCVNVICLGDLNFDIIHPFMNNNQGKCLSDICDIYDLDTFIKEPTRNSTTRASCLDVILSNVPMFMKSSGAIETGISTHLLVYTVLKTKMLHANAEVVKKRIFKTFNRDDFQKVLSRVPFHAAYVFDDIDDVYWCWETLYNQVLDDHAPMRTFKRRSSAESKFMTPEIRRVMVQRKRLEKKFNRSQSKFITPEIRRVMVERKRLKKKFNRSRNKCDWESYRLVRNKVVSMRRKSIRRHFEKLCSEKYADQKKFWGAIKPYVNSRKNVDNSGITLKEGDKIIRNPQEVTETLNNFFTSCTQSTKEQNQNGYPADLSHISNNLISKPNVSLSNTNPTEVYEVMRKLAPNKASGCDGIPPLAVKESMDVLCFPLSTLINHVLTSTKIPQQWKLGEVTIDAQVGCVNNFGGTSAANAMASGLIALTLQAKHIPDTVSITVRDCPIKFLEHVQIKVDLDFLYRGDLLLQLTAPSNTTSPLTRRRAFDHHVKFQNLTNWVITTLFQWGENPFGTWKLRMSGLDPNYRSTGTLHSWSLFLYGTRDFYALVTIPETRPTRPTRTVSTTKEKLPTDDDNDDHSAGKVGEANLAFTSLI</sequence>
<dbReference type="PROSITE" id="PS51829">
    <property type="entry name" value="P_HOMO_B"/>
    <property type="match status" value="1"/>
</dbReference>
<evidence type="ECO:0000256" key="3">
    <source>
        <dbReference type="ARBA" id="ARBA00022723"/>
    </source>
</evidence>
<dbReference type="GO" id="GO:0008270">
    <property type="term" value="F:zinc ion binding"/>
    <property type="evidence" value="ECO:0007669"/>
    <property type="project" value="UniProtKB-KW"/>
</dbReference>
<dbReference type="PRINTS" id="PR00723">
    <property type="entry name" value="SUBTILISIN"/>
</dbReference>
<dbReference type="CDD" id="cd04059">
    <property type="entry name" value="Peptidases_S8_Protein_convertases_Kexins_Furin-like"/>
    <property type="match status" value="1"/>
</dbReference>
<dbReference type="InterPro" id="IPR036852">
    <property type="entry name" value="Peptidase_S8/S53_dom_sf"/>
</dbReference>
<dbReference type="InterPro" id="IPR011011">
    <property type="entry name" value="Znf_FYVE_PHD"/>
</dbReference>
<dbReference type="InterPro" id="IPR034182">
    <property type="entry name" value="Kexin/furin"/>
</dbReference>
<evidence type="ECO:0000256" key="4">
    <source>
        <dbReference type="ARBA" id="ARBA00022729"/>
    </source>
</evidence>
<dbReference type="Gene3D" id="3.60.10.10">
    <property type="entry name" value="Endonuclease/exonuclease/phosphatase"/>
    <property type="match status" value="1"/>
</dbReference>
<accession>A0A2B4RYW0</accession>
<dbReference type="InterPro" id="IPR015500">
    <property type="entry name" value="Peptidase_S8_subtilisin-rel"/>
</dbReference>
<dbReference type="PANTHER" id="PTHR42884">
    <property type="entry name" value="PROPROTEIN CONVERTASE SUBTILISIN/KEXIN-RELATED"/>
    <property type="match status" value="1"/>
</dbReference>
<evidence type="ECO:0000256" key="5">
    <source>
        <dbReference type="ARBA" id="ARBA00022771"/>
    </source>
</evidence>
<evidence type="ECO:0000313" key="15">
    <source>
        <dbReference type="Proteomes" id="UP000225706"/>
    </source>
</evidence>
<evidence type="ECO:0000259" key="13">
    <source>
        <dbReference type="PROSITE" id="PS51829"/>
    </source>
</evidence>
<dbReference type="InterPro" id="IPR002884">
    <property type="entry name" value="P_dom"/>
</dbReference>
<dbReference type="PROSITE" id="PS00136">
    <property type="entry name" value="SUBTILASE_ASP"/>
    <property type="match status" value="1"/>
</dbReference>
<dbReference type="PANTHER" id="PTHR42884:SF31">
    <property type="entry name" value="PROPROTEIN CONVERTASE SUBTILISIN_KEXIN TYPE 5"/>
    <property type="match status" value="1"/>
</dbReference>
<dbReference type="Pfam" id="PF00082">
    <property type="entry name" value="Peptidase_S8"/>
    <property type="match status" value="1"/>
</dbReference>
<dbReference type="SUPFAM" id="SSF57903">
    <property type="entry name" value="FYVE/PHD zinc finger"/>
    <property type="match status" value="1"/>
</dbReference>
<evidence type="ECO:0000313" key="14">
    <source>
        <dbReference type="EMBL" id="PFX21740.1"/>
    </source>
</evidence>
<dbReference type="EMBL" id="LSMT01000264">
    <property type="protein sequence ID" value="PFX21740.1"/>
    <property type="molecule type" value="Genomic_DNA"/>
</dbReference>
<dbReference type="AlphaFoldDB" id="A0A2B4RYW0"/>